<accession>C3ZGF0</accession>
<dbReference type="InParanoid" id="C3ZGF0"/>
<evidence type="ECO:0000313" key="2">
    <source>
        <dbReference type="EMBL" id="EEN48394.1"/>
    </source>
</evidence>
<evidence type="ECO:0000259" key="1">
    <source>
        <dbReference type="PROSITE" id="PS50022"/>
    </source>
</evidence>
<gene>
    <name evidence="2" type="ORF">BRAFLDRAFT_67247</name>
</gene>
<organism>
    <name type="scientific">Branchiostoma floridae</name>
    <name type="common">Florida lancelet</name>
    <name type="synonym">Amphioxus</name>
    <dbReference type="NCBI Taxonomy" id="7739"/>
    <lineage>
        <taxon>Eukaryota</taxon>
        <taxon>Metazoa</taxon>
        <taxon>Chordata</taxon>
        <taxon>Cephalochordata</taxon>
        <taxon>Leptocardii</taxon>
        <taxon>Amphioxiformes</taxon>
        <taxon>Branchiostomatidae</taxon>
        <taxon>Branchiostoma</taxon>
    </lineage>
</organism>
<name>C3ZGF0_BRAFL</name>
<dbReference type="PANTHER" id="PTHR24543">
    <property type="entry name" value="MULTICOPPER OXIDASE-RELATED"/>
    <property type="match status" value="1"/>
</dbReference>
<sequence>MTACQSASFGESFSAVTSPERACSDRLGMESGDIPDDSITASTFLGPDYEPYRGRLNGVAGAGAWIAKYTNIGQWLQVFPGNADRNTIVTNLLDNPVDARYVFTGNTNALSPVTNLLDNPINARYVLFVVQSWHTHISMRVEVLGCNPVCQVPLGMESGAIPDSDITASSSHPYFAPYQGRLNGVAGYGAWAARANEIGQWLQVDLGEIKRVTGTVIQGRHTTEHGEQFVTSYKLQYRAAWNSWTTYTSSDGSDKMNESGMQKQNLPQCGTIEYQTRRSVRFPRV</sequence>
<dbReference type="PROSITE" id="PS50022">
    <property type="entry name" value="FA58C_3"/>
    <property type="match status" value="3"/>
</dbReference>
<dbReference type="CDD" id="cd00057">
    <property type="entry name" value="FA58C"/>
    <property type="match status" value="1"/>
</dbReference>
<dbReference type="Gene3D" id="2.60.120.260">
    <property type="entry name" value="Galactose-binding domain-like"/>
    <property type="match status" value="3"/>
</dbReference>
<reference evidence="2" key="1">
    <citation type="journal article" date="2008" name="Nature">
        <title>The amphioxus genome and the evolution of the chordate karyotype.</title>
        <authorList>
            <consortium name="US DOE Joint Genome Institute (JGI-PGF)"/>
            <person name="Putnam N.H."/>
            <person name="Butts T."/>
            <person name="Ferrier D.E.K."/>
            <person name="Furlong R.F."/>
            <person name="Hellsten U."/>
            <person name="Kawashima T."/>
            <person name="Robinson-Rechavi M."/>
            <person name="Shoguchi E."/>
            <person name="Terry A."/>
            <person name="Yu J.-K."/>
            <person name="Benito-Gutierrez E.L."/>
            <person name="Dubchak I."/>
            <person name="Garcia-Fernandez J."/>
            <person name="Gibson-Brown J.J."/>
            <person name="Grigoriev I.V."/>
            <person name="Horton A.C."/>
            <person name="de Jong P.J."/>
            <person name="Jurka J."/>
            <person name="Kapitonov V.V."/>
            <person name="Kohara Y."/>
            <person name="Kuroki Y."/>
            <person name="Lindquist E."/>
            <person name="Lucas S."/>
            <person name="Osoegawa K."/>
            <person name="Pennacchio L.A."/>
            <person name="Salamov A.A."/>
            <person name="Satou Y."/>
            <person name="Sauka-Spengler T."/>
            <person name="Schmutz J."/>
            <person name="Shin-I T."/>
            <person name="Toyoda A."/>
            <person name="Bronner-Fraser M."/>
            <person name="Fujiyama A."/>
            <person name="Holland L.Z."/>
            <person name="Holland P.W.H."/>
            <person name="Satoh N."/>
            <person name="Rokhsar D.S."/>
        </authorList>
    </citation>
    <scope>NUCLEOTIDE SEQUENCE [LARGE SCALE GENOMIC DNA]</scope>
    <source>
        <strain evidence="2">S238N-H82</strain>
        <tissue evidence="2">Testes</tissue>
    </source>
</reference>
<dbReference type="SUPFAM" id="SSF49785">
    <property type="entry name" value="Galactose-binding domain-like"/>
    <property type="match status" value="3"/>
</dbReference>
<feature type="domain" description="F5/8 type C" evidence="1">
    <location>
        <begin position="22"/>
        <end position="78"/>
    </location>
</feature>
<dbReference type="SMART" id="SM00231">
    <property type="entry name" value="FA58C"/>
    <property type="match status" value="2"/>
</dbReference>
<protein>
    <recommendedName>
        <fullName evidence="1">F5/8 type C domain-containing protein</fullName>
    </recommendedName>
</protein>
<dbReference type="AlphaFoldDB" id="C3ZGF0"/>
<dbReference type="Pfam" id="PF00754">
    <property type="entry name" value="F5_F8_type_C"/>
    <property type="match status" value="1"/>
</dbReference>
<dbReference type="InterPro" id="IPR008979">
    <property type="entry name" value="Galactose-bd-like_sf"/>
</dbReference>
<feature type="domain" description="F5/8 type C" evidence="1">
    <location>
        <begin position="150"/>
        <end position="285"/>
    </location>
</feature>
<dbReference type="PANTHER" id="PTHR24543:SF291">
    <property type="entry name" value="SMOKE ALARM, ISOFORM D"/>
    <property type="match status" value="1"/>
</dbReference>
<feature type="domain" description="F5/8 type C" evidence="1">
    <location>
        <begin position="98"/>
        <end position="146"/>
    </location>
</feature>
<dbReference type="InterPro" id="IPR000421">
    <property type="entry name" value="FA58C"/>
</dbReference>
<dbReference type="EMBL" id="GG666617">
    <property type="protein sequence ID" value="EEN48394.1"/>
    <property type="molecule type" value="Genomic_DNA"/>
</dbReference>
<proteinExistence type="predicted"/>